<dbReference type="InterPro" id="IPR009057">
    <property type="entry name" value="Homeodomain-like_sf"/>
</dbReference>
<dbReference type="SUPFAM" id="SSF46689">
    <property type="entry name" value="Homeodomain-like"/>
    <property type="match status" value="1"/>
</dbReference>
<dbReference type="PROSITE" id="PS50977">
    <property type="entry name" value="HTH_TETR_2"/>
    <property type="match status" value="1"/>
</dbReference>
<evidence type="ECO:0000256" key="2">
    <source>
        <dbReference type="ARBA" id="ARBA00023125"/>
    </source>
</evidence>
<reference evidence="5 6" key="1">
    <citation type="submission" date="2019-07" db="EMBL/GenBank/DDBJ databases">
        <title>Caenimonas sedimenti sp. nov., isolated from activated sludge.</title>
        <authorList>
            <person name="Xu J."/>
        </authorList>
    </citation>
    <scope>NUCLEOTIDE SEQUENCE [LARGE SCALE GENOMIC DNA]</scope>
    <source>
        <strain evidence="5 6">HX-9-20</strain>
    </source>
</reference>
<sequence length="221" mass="24574">MNDAGDTSRRSLILKTAAKLFRQHGYERTSVRQIAEALSMTSGSIFYHFTSKEELLVTVMEEGVRDILSGVQNGLAGESRLPERMLAMVRCHLTALLGPKLDAMTVMLYEWRSLSEPARARVLTSRDAYEELWMAPIDEAAALGLVDADTGLVRHTVLGALNWTGQWYRPDRRVGVELLAQHMFHFLFPRLAQRLGSVVTEGIGRGNGGSRSSLQLLQTGM</sequence>
<dbReference type="InterPro" id="IPR001647">
    <property type="entry name" value="HTH_TetR"/>
</dbReference>
<dbReference type="InterPro" id="IPR041490">
    <property type="entry name" value="KstR2_TetR_C"/>
</dbReference>
<dbReference type="Pfam" id="PF00440">
    <property type="entry name" value="TetR_N"/>
    <property type="match status" value="1"/>
</dbReference>
<keyword evidence="2 3" id="KW-0238">DNA-binding</keyword>
<keyword evidence="6" id="KW-1185">Reference proteome</keyword>
<feature type="DNA-binding region" description="H-T-H motif" evidence="3">
    <location>
        <begin position="30"/>
        <end position="49"/>
    </location>
</feature>
<dbReference type="PANTHER" id="PTHR30055">
    <property type="entry name" value="HTH-TYPE TRANSCRIPTIONAL REGULATOR RUTR"/>
    <property type="match status" value="1"/>
</dbReference>
<evidence type="ECO:0000313" key="5">
    <source>
        <dbReference type="EMBL" id="TWO71202.1"/>
    </source>
</evidence>
<evidence type="ECO:0000256" key="1">
    <source>
        <dbReference type="ARBA" id="ARBA00023054"/>
    </source>
</evidence>
<dbReference type="PRINTS" id="PR00455">
    <property type="entry name" value="HTHTETR"/>
</dbReference>
<proteinExistence type="predicted"/>
<dbReference type="InterPro" id="IPR050109">
    <property type="entry name" value="HTH-type_TetR-like_transc_reg"/>
</dbReference>
<evidence type="ECO:0000256" key="3">
    <source>
        <dbReference type="PROSITE-ProRule" id="PRU00335"/>
    </source>
</evidence>
<dbReference type="GO" id="GO:0003700">
    <property type="term" value="F:DNA-binding transcription factor activity"/>
    <property type="evidence" value="ECO:0007669"/>
    <property type="project" value="TreeGrafter"/>
</dbReference>
<feature type="domain" description="HTH tetR-type" evidence="4">
    <location>
        <begin position="7"/>
        <end position="67"/>
    </location>
</feature>
<evidence type="ECO:0000313" key="6">
    <source>
        <dbReference type="Proteomes" id="UP000318199"/>
    </source>
</evidence>
<comment type="caution">
    <text evidence="5">The sequence shown here is derived from an EMBL/GenBank/DDBJ whole genome shotgun (WGS) entry which is preliminary data.</text>
</comment>
<dbReference type="RefSeq" id="WP_145892819.1">
    <property type="nucleotide sequence ID" value="NZ_VOBQ01000008.1"/>
</dbReference>
<gene>
    <name evidence="5" type="ORF">FN976_09700</name>
</gene>
<dbReference type="EMBL" id="VOBQ01000008">
    <property type="protein sequence ID" value="TWO71202.1"/>
    <property type="molecule type" value="Genomic_DNA"/>
</dbReference>
<dbReference type="GO" id="GO:0000976">
    <property type="term" value="F:transcription cis-regulatory region binding"/>
    <property type="evidence" value="ECO:0007669"/>
    <property type="project" value="TreeGrafter"/>
</dbReference>
<keyword evidence="1" id="KW-0175">Coiled coil</keyword>
<protein>
    <submittedName>
        <fullName evidence="5">TetR/AcrR family transcriptional regulator</fullName>
    </submittedName>
</protein>
<dbReference type="Proteomes" id="UP000318199">
    <property type="component" value="Unassembled WGS sequence"/>
</dbReference>
<dbReference type="AlphaFoldDB" id="A0A562ZRI6"/>
<organism evidence="5 6">
    <name type="scientific">Caenimonas sedimenti</name>
    <dbReference type="NCBI Taxonomy" id="2596921"/>
    <lineage>
        <taxon>Bacteria</taxon>
        <taxon>Pseudomonadati</taxon>
        <taxon>Pseudomonadota</taxon>
        <taxon>Betaproteobacteria</taxon>
        <taxon>Burkholderiales</taxon>
        <taxon>Comamonadaceae</taxon>
        <taxon>Caenimonas</taxon>
    </lineage>
</organism>
<dbReference type="Gene3D" id="1.10.357.10">
    <property type="entry name" value="Tetracycline Repressor, domain 2"/>
    <property type="match status" value="1"/>
</dbReference>
<dbReference type="Pfam" id="PF17932">
    <property type="entry name" value="TetR_C_24"/>
    <property type="match status" value="1"/>
</dbReference>
<evidence type="ECO:0000259" key="4">
    <source>
        <dbReference type="PROSITE" id="PS50977"/>
    </source>
</evidence>
<name>A0A562ZRI6_9BURK</name>
<dbReference type="InterPro" id="IPR036271">
    <property type="entry name" value="Tet_transcr_reg_TetR-rel_C_sf"/>
</dbReference>
<accession>A0A562ZRI6</accession>
<dbReference type="OrthoDB" id="9798857at2"/>
<dbReference type="SUPFAM" id="SSF48498">
    <property type="entry name" value="Tetracyclin repressor-like, C-terminal domain"/>
    <property type="match status" value="1"/>
</dbReference>
<dbReference type="PANTHER" id="PTHR30055:SF183">
    <property type="entry name" value="NUCLEOID OCCLUSION FACTOR SLMA"/>
    <property type="match status" value="1"/>
</dbReference>